<protein>
    <submittedName>
        <fullName evidence="3">GON-4-like protein</fullName>
    </submittedName>
</protein>
<organism evidence="2 3">
    <name type="scientific">Haemonchus contortus</name>
    <name type="common">Barber pole worm</name>
    <dbReference type="NCBI Taxonomy" id="6289"/>
    <lineage>
        <taxon>Eukaryota</taxon>
        <taxon>Metazoa</taxon>
        <taxon>Ecdysozoa</taxon>
        <taxon>Nematoda</taxon>
        <taxon>Chromadorea</taxon>
        <taxon>Rhabditida</taxon>
        <taxon>Rhabditina</taxon>
        <taxon>Rhabditomorpha</taxon>
        <taxon>Strongyloidea</taxon>
        <taxon>Trichostrongylidae</taxon>
        <taxon>Haemonchus</taxon>
    </lineage>
</organism>
<evidence type="ECO:0000256" key="1">
    <source>
        <dbReference type="SAM" id="MobiDB-lite"/>
    </source>
</evidence>
<name>A0A7I4XVJ0_HAECO</name>
<dbReference type="AlphaFoldDB" id="A0A7I4XVJ0"/>
<evidence type="ECO:0000313" key="3">
    <source>
        <dbReference type="WBParaSite" id="HCON_00017750-00001"/>
    </source>
</evidence>
<keyword evidence="2" id="KW-1185">Reference proteome</keyword>
<accession>A0A7I4XVJ0</accession>
<dbReference type="OMA" id="GQHAMEI"/>
<reference evidence="3" key="1">
    <citation type="submission" date="2020-12" db="UniProtKB">
        <authorList>
            <consortium name="WormBaseParasite"/>
        </authorList>
    </citation>
    <scope>IDENTIFICATION</scope>
    <source>
        <strain evidence="3">MHco3</strain>
    </source>
</reference>
<feature type="region of interest" description="Disordered" evidence="1">
    <location>
        <begin position="1"/>
        <end position="32"/>
    </location>
</feature>
<sequence>MYSRAEQEGSMDVPELVDPDEPIDSNRSIESHEQDLARIQEKVAFLGPLLLEEENGDLKDQQAMGVEEMVEVDDVSGKEEEADSDIMVISQEKIRTL</sequence>
<evidence type="ECO:0000313" key="2">
    <source>
        <dbReference type="Proteomes" id="UP000025227"/>
    </source>
</evidence>
<dbReference type="WBParaSite" id="HCON_00017750-00001">
    <property type="protein sequence ID" value="HCON_00017750-00001"/>
    <property type="gene ID" value="HCON_00017750"/>
</dbReference>
<proteinExistence type="predicted"/>
<dbReference type="Proteomes" id="UP000025227">
    <property type="component" value="Unplaced"/>
</dbReference>